<dbReference type="CDD" id="cd02226">
    <property type="entry name" value="cupin_YdbB-like"/>
    <property type="match status" value="1"/>
</dbReference>
<dbReference type="EMBL" id="QOKV01000008">
    <property type="protein sequence ID" value="KAA0685108.1"/>
    <property type="molecule type" value="Genomic_DNA"/>
</dbReference>
<evidence type="ECO:0000259" key="1">
    <source>
        <dbReference type="Pfam" id="PF07883"/>
    </source>
</evidence>
<dbReference type="PANTHER" id="PTHR36114:SF1">
    <property type="entry name" value="16.7 KDA PROTEIN IN WHIE LOCUS"/>
    <property type="match status" value="1"/>
</dbReference>
<proteinExistence type="predicted"/>
<dbReference type="Proteomes" id="UP000476837">
    <property type="component" value="Unassembled WGS sequence"/>
</dbReference>
<dbReference type="SUPFAM" id="SSF51182">
    <property type="entry name" value="RmlC-like cupins"/>
    <property type="match status" value="1"/>
</dbReference>
<evidence type="ECO:0000313" key="2">
    <source>
        <dbReference type="EMBL" id="KAA0685108.1"/>
    </source>
</evidence>
<dbReference type="AlphaFoldDB" id="A0A6L3B0A8"/>
<dbReference type="Gene3D" id="2.60.120.10">
    <property type="entry name" value="Jelly Rolls"/>
    <property type="match status" value="1"/>
</dbReference>
<dbReference type="RefSeq" id="WP_149165361.1">
    <property type="nucleotide sequence ID" value="NZ_QOKV01000008.1"/>
</dbReference>
<feature type="domain" description="Cupin type-2" evidence="1">
    <location>
        <begin position="37"/>
        <end position="94"/>
    </location>
</feature>
<dbReference type="PANTHER" id="PTHR36114">
    <property type="entry name" value="16.7 KDA PROTEIN IN WHIE LOCUS"/>
    <property type="match status" value="1"/>
</dbReference>
<protein>
    <submittedName>
        <fullName evidence="2">Cupin domain-containing protein</fullName>
    </submittedName>
</protein>
<sequence>MDKVNLADAFGRFSDHWSPKIAGEINDCHLKLVKLKGEFVWHHHDHEDELFLVVTGRMLMRFRDREVWLDPGEFIVVPKGIEHMPAAPEECSVLLLEPKTTLNTGNLINERTVADLERL</sequence>
<dbReference type="InterPro" id="IPR013096">
    <property type="entry name" value="Cupin_2"/>
</dbReference>
<dbReference type="InterPro" id="IPR014710">
    <property type="entry name" value="RmlC-like_jellyroll"/>
</dbReference>
<reference evidence="2 3" key="1">
    <citation type="submission" date="2018-07" db="EMBL/GenBank/DDBJ databases">
        <title>Genome sequence of Roseomonas fauriae ATCC 49958.</title>
        <authorList>
            <person name="Sant'Anna F.H."/>
            <person name="Baldani J.I."/>
            <person name="Zilli J.E."/>
            <person name="Reis V.M."/>
            <person name="Hartmann A."/>
            <person name="Cruz L."/>
            <person name="de Souza E.M."/>
            <person name="de Oliveira Pedrosa F."/>
            <person name="Passaglia L.M.P."/>
        </authorList>
    </citation>
    <scope>NUCLEOTIDE SEQUENCE [LARGE SCALE GENOMIC DNA]</scope>
    <source>
        <strain evidence="2 3">ATCC 49958</strain>
    </source>
</reference>
<evidence type="ECO:0000313" key="3">
    <source>
        <dbReference type="Proteomes" id="UP000476837"/>
    </source>
</evidence>
<dbReference type="InterPro" id="IPR011051">
    <property type="entry name" value="RmlC_Cupin_sf"/>
</dbReference>
<accession>A0A6L3B0A8</accession>
<dbReference type="InterPro" id="IPR052044">
    <property type="entry name" value="PKS_Associated_Protein"/>
</dbReference>
<gene>
    <name evidence="2" type="ORF">DS837_14135</name>
</gene>
<dbReference type="Pfam" id="PF07883">
    <property type="entry name" value="Cupin_2"/>
    <property type="match status" value="1"/>
</dbReference>
<organism evidence="2 3">
    <name type="scientific">Azospirillum brasilense</name>
    <dbReference type="NCBI Taxonomy" id="192"/>
    <lineage>
        <taxon>Bacteria</taxon>
        <taxon>Pseudomonadati</taxon>
        <taxon>Pseudomonadota</taxon>
        <taxon>Alphaproteobacteria</taxon>
        <taxon>Rhodospirillales</taxon>
        <taxon>Azospirillaceae</taxon>
        <taxon>Azospirillum</taxon>
    </lineage>
</organism>
<name>A0A6L3B0A8_AZOBR</name>
<comment type="caution">
    <text evidence="2">The sequence shown here is derived from an EMBL/GenBank/DDBJ whole genome shotgun (WGS) entry which is preliminary data.</text>
</comment>